<keyword evidence="6" id="KW-0539">Nucleus</keyword>
<dbReference type="GO" id="GO:0008270">
    <property type="term" value="F:zinc ion binding"/>
    <property type="evidence" value="ECO:0007669"/>
    <property type="project" value="UniProtKB-KW"/>
</dbReference>
<dbReference type="EMBL" id="JANBVO010000009">
    <property type="protein sequence ID" value="KAJ9149884.1"/>
    <property type="molecule type" value="Genomic_DNA"/>
</dbReference>
<feature type="domain" description="C2H2-type" evidence="9">
    <location>
        <begin position="7"/>
        <end position="36"/>
    </location>
</feature>
<dbReference type="GO" id="GO:0000785">
    <property type="term" value="C:chromatin"/>
    <property type="evidence" value="ECO:0007669"/>
    <property type="project" value="TreeGrafter"/>
</dbReference>
<dbReference type="InterPro" id="IPR036236">
    <property type="entry name" value="Znf_C2H2_sf"/>
</dbReference>
<keyword evidence="11" id="KW-1185">Reference proteome</keyword>
<dbReference type="SUPFAM" id="SSF57667">
    <property type="entry name" value="beta-beta-alpha zinc fingers"/>
    <property type="match status" value="1"/>
</dbReference>
<dbReference type="GO" id="GO:0000978">
    <property type="term" value="F:RNA polymerase II cis-regulatory region sequence-specific DNA binding"/>
    <property type="evidence" value="ECO:0007669"/>
    <property type="project" value="InterPro"/>
</dbReference>
<keyword evidence="2" id="KW-0479">Metal-binding</keyword>
<dbReference type="GO" id="GO:0005634">
    <property type="term" value="C:nucleus"/>
    <property type="evidence" value="ECO:0007669"/>
    <property type="project" value="UniProtKB-SubCell"/>
</dbReference>
<evidence type="ECO:0000256" key="6">
    <source>
        <dbReference type="ARBA" id="ARBA00023242"/>
    </source>
</evidence>
<dbReference type="SMART" id="SM00355">
    <property type="entry name" value="ZnF_C2H2"/>
    <property type="match status" value="2"/>
</dbReference>
<feature type="region of interest" description="Disordered" evidence="8">
    <location>
        <begin position="62"/>
        <end position="107"/>
    </location>
</feature>
<keyword evidence="5" id="KW-0862">Zinc</keyword>
<evidence type="ECO:0000256" key="7">
    <source>
        <dbReference type="PROSITE-ProRule" id="PRU00042"/>
    </source>
</evidence>
<sequence>MASNGQYACPEPDCSKTFKRREHLSRHRLNHRPKTIYTCDECQKNFVRLDLLQRHQKRHERGMTLRNSGGYNPAGSAVALSRSASLTEDVPDPASHPSPLPSRSRPLPSMELVDVQVQAPAPDVILEQHEMDFNGFPELLLPGSGPGPGYQHHMFFDPSANMEDTTADLEWLFGAAPIPVSNDVVTSSYGYPLPLDIPSASPNSTFSDQTSIDNATDPLDPWVTARARIFSALHGLPSDLLEDPFFEPANLRSFCEVYFANYNAHFPIIHRATMSVETAQPLLLVAMVTLGAGLSPNINNYRASERIHEHLRWLIFSSGSFQPPAPLWCLQALLLAQAYEKMVSTRKHHELAHIFHGAVITLMRRGTSYSTEPIDGSAKESSVERAWHLWIEQESSKRVAYFAFIMDAQHASIFGHTPALSVSDLRLPLTYAEETWDATTASKWKRALSKHDEPLHFLPTLRSLLSRRPLPASCSPFSRFVLLHGLFSVMKYMQARDITAVDVAADRSSAELDGADSESLVTPHSSAEENWKEVLDRAIDTWSFSLLSQDPSLCLEAARPLHRIAHVIIHVSLVDFHTFVGAPSLVSSITTKDEYEKARTRLKAWSQTNGNTKRALSHCVLLIQETMFTRKRYRAAEDNIALRPWCLYHASLVLWTYGVMTEGLATTSRLGAEEYLVHMLSGLMGDPNELNDKNQTCGLLSTVRESLVGCRWQLLQEAHATLGRLIDMVQGPPAQPAQAG</sequence>
<evidence type="ECO:0000256" key="4">
    <source>
        <dbReference type="ARBA" id="ARBA00022771"/>
    </source>
</evidence>
<keyword evidence="4 7" id="KW-0863">Zinc-finger</keyword>
<comment type="subcellular location">
    <subcellularLocation>
        <location evidence="1">Nucleus</location>
    </subcellularLocation>
</comment>
<dbReference type="PROSITE" id="PS50157">
    <property type="entry name" value="ZINC_FINGER_C2H2_2"/>
    <property type="match status" value="2"/>
</dbReference>
<dbReference type="Proteomes" id="UP001174694">
    <property type="component" value="Unassembled WGS sequence"/>
</dbReference>
<dbReference type="PROSITE" id="PS00028">
    <property type="entry name" value="ZINC_FINGER_C2H2_1"/>
    <property type="match status" value="1"/>
</dbReference>
<dbReference type="AlphaFoldDB" id="A0AA38VGD4"/>
<gene>
    <name evidence="10" type="ORF">NKR23_g4159</name>
</gene>
<dbReference type="PANTHER" id="PTHR40626">
    <property type="entry name" value="MIP31509P"/>
    <property type="match status" value="1"/>
</dbReference>
<dbReference type="InterPro" id="IPR013087">
    <property type="entry name" value="Znf_C2H2_type"/>
</dbReference>
<organism evidence="10 11">
    <name type="scientific">Pleurostoma richardsiae</name>
    <dbReference type="NCBI Taxonomy" id="41990"/>
    <lineage>
        <taxon>Eukaryota</taxon>
        <taxon>Fungi</taxon>
        <taxon>Dikarya</taxon>
        <taxon>Ascomycota</taxon>
        <taxon>Pezizomycotina</taxon>
        <taxon>Sordariomycetes</taxon>
        <taxon>Sordariomycetidae</taxon>
        <taxon>Calosphaeriales</taxon>
        <taxon>Pleurostomataceae</taxon>
        <taxon>Pleurostoma</taxon>
    </lineage>
</organism>
<evidence type="ECO:0000256" key="5">
    <source>
        <dbReference type="ARBA" id="ARBA00022833"/>
    </source>
</evidence>
<dbReference type="CDD" id="cd12148">
    <property type="entry name" value="fungal_TF_MHR"/>
    <property type="match status" value="1"/>
</dbReference>
<evidence type="ECO:0000256" key="3">
    <source>
        <dbReference type="ARBA" id="ARBA00022737"/>
    </source>
</evidence>
<evidence type="ECO:0000256" key="1">
    <source>
        <dbReference type="ARBA" id="ARBA00004123"/>
    </source>
</evidence>
<protein>
    <submittedName>
        <fullName evidence="10">Zinc finger protein klf1</fullName>
    </submittedName>
</protein>
<accession>A0AA38VGD4</accession>
<name>A0AA38VGD4_9PEZI</name>
<dbReference type="Pfam" id="PF00096">
    <property type="entry name" value="zf-C2H2"/>
    <property type="match status" value="2"/>
</dbReference>
<dbReference type="InterPro" id="IPR051059">
    <property type="entry name" value="VerF-like"/>
</dbReference>
<dbReference type="PANTHER" id="PTHR40626:SF11">
    <property type="entry name" value="ZINC FINGER PROTEIN YPR022C"/>
    <property type="match status" value="1"/>
</dbReference>
<dbReference type="Pfam" id="PF04082">
    <property type="entry name" value="Fungal_trans"/>
    <property type="match status" value="1"/>
</dbReference>
<dbReference type="GO" id="GO:0000981">
    <property type="term" value="F:DNA-binding transcription factor activity, RNA polymerase II-specific"/>
    <property type="evidence" value="ECO:0007669"/>
    <property type="project" value="InterPro"/>
</dbReference>
<proteinExistence type="predicted"/>
<reference evidence="10" key="1">
    <citation type="submission" date="2022-07" db="EMBL/GenBank/DDBJ databases">
        <title>Fungi with potential for degradation of polypropylene.</title>
        <authorList>
            <person name="Gostincar C."/>
        </authorList>
    </citation>
    <scope>NUCLEOTIDE SEQUENCE</scope>
    <source>
        <strain evidence="10">EXF-13308</strain>
    </source>
</reference>
<comment type="caution">
    <text evidence="10">The sequence shown here is derived from an EMBL/GenBank/DDBJ whole genome shotgun (WGS) entry which is preliminary data.</text>
</comment>
<dbReference type="GO" id="GO:0006351">
    <property type="term" value="P:DNA-templated transcription"/>
    <property type="evidence" value="ECO:0007669"/>
    <property type="project" value="InterPro"/>
</dbReference>
<evidence type="ECO:0000256" key="8">
    <source>
        <dbReference type="SAM" id="MobiDB-lite"/>
    </source>
</evidence>
<feature type="domain" description="C2H2-type" evidence="9">
    <location>
        <begin position="37"/>
        <end position="64"/>
    </location>
</feature>
<evidence type="ECO:0000256" key="2">
    <source>
        <dbReference type="ARBA" id="ARBA00022723"/>
    </source>
</evidence>
<evidence type="ECO:0000259" key="9">
    <source>
        <dbReference type="PROSITE" id="PS50157"/>
    </source>
</evidence>
<dbReference type="Gene3D" id="3.30.160.60">
    <property type="entry name" value="Classic Zinc Finger"/>
    <property type="match status" value="2"/>
</dbReference>
<evidence type="ECO:0000313" key="10">
    <source>
        <dbReference type="EMBL" id="KAJ9149884.1"/>
    </source>
</evidence>
<evidence type="ECO:0000313" key="11">
    <source>
        <dbReference type="Proteomes" id="UP001174694"/>
    </source>
</evidence>
<keyword evidence="3" id="KW-0677">Repeat</keyword>
<dbReference type="InterPro" id="IPR007219">
    <property type="entry name" value="XnlR_reg_dom"/>
</dbReference>